<dbReference type="RefSeq" id="WP_250429919.1">
    <property type="nucleotide sequence ID" value="NZ_JALPRR010000002.1"/>
</dbReference>
<dbReference type="EC" id="3.4.11.-" evidence="3"/>
<evidence type="ECO:0000313" key="4">
    <source>
        <dbReference type="Proteomes" id="UP001597374"/>
    </source>
</evidence>
<reference evidence="4" key="1">
    <citation type="journal article" date="2019" name="Int. J. Syst. Evol. Microbiol.">
        <title>The Global Catalogue of Microorganisms (GCM) 10K type strain sequencing project: providing services to taxonomists for standard genome sequencing and annotation.</title>
        <authorList>
            <consortium name="The Broad Institute Genomics Platform"/>
            <consortium name="The Broad Institute Genome Sequencing Center for Infectious Disease"/>
            <person name="Wu L."/>
            <person name="Ma J."/>
        </authorList>
    </citation>
    <scope>NUCLEOTIDE SEQUENCE [LARGE SCALE GENOMIC DNA]</scope>
    <source>
        <strain evidence="4">CGMCC 4.1782</strain>
    </source>
</reference>
<dbReference type="EMBL" id="JBHUIM010000001">
    <property type="protein sequence ID" value="MFD2244716.1"/>
    <property type="molecule type" value="Genomic_DNA"/>
</dbReference>
<dbReference type="GO" id="GO:0004177">
    <property type="term" value="F:aminopeptidase activity"/>
    <property type="evidence" value="ECO:0007669"/>
    <property type="project" value="UniProtKB-KW"/>
</dbReference>
<dbReference type="Proteomes" id="UP001597374">
    <property type="component" value="Unassembled WGS sequence"/>
</dbReference>
<protein>
    <submittedName>
        <fullName evidence="3">M1 family metallopeptidase</fullName>
        <ecNumber evidence="3">3.4.11.-</ecNumber>
    </submittedName>
</protein>
<comment type="caution">
    <text evidence="3">The sequence shown here is derived from an EMBL/GenBank/DDBJ whole genome shotgun (WGS) entry which is preliminary data.</text>
</comment>
<dbReference type="SUPFAM" id="SSF55486">
    <property type="entry name" value="Metalloproteases ('zincins'), catalytic domain"/>
    <property type="match status" value="1"/>
</dbReference>
<feature type="signal peptide" evidence="1">
    <location>
        <begin position="1"/>
        <end position="21"/>
    </location>
</feature>
<keyword evidence="3" id="KW-0645">Protease</keyword>
<feature type="chain" id="PRO_5046597771" evidence="1">
    <location>
        <begin position="22"/>
        <end position="626"/>
    </location>
</feature>
<keyword evidence="4" id="KW-1185">Reference proteome</keyword>
<dbReference type="Pfam" id="PF01433">
    <property type="entry name" value="Peptidase_M1"/>
    <property type="match status" value="1"/>
</dbReference>
<dbReference type="Gene3D" id="1.10.390.10">
    <property type="entry name" value="Neutral Protease Domain 2"/>
    <property type="match status" value="1"/>
</dbReference>
<evidence type="ECO:0000259" key="2">
    <source>
        <dbReference type="Pfam" id="PF01433"/>
    </source>
</evidence>
<feature type="domain" description="Peptidase M1 membrane alanine aminopeptidase" evidence="2">
    <location>
        <begin position="374"/>
        <end position="527"/>
    </location>
</feature>
<evidence type="ECO:0000256" key="1">
    <source>
        <dbReference type="SAM" id="SignalP"/>
    </source>
</evidence>
<keyword evidence="1" id="KW-0732">Signal</keyword>
<evidence type="ECO:0000313" key="3">
    <source>
        <dbReference type="EMBL" id="MFD2244716.1"/>
    </source>
</evidence>
<name>A0ABW5CQU4_9BACT</name>
<keyword evidence="3" id="KW-0378">Hydrolase</keyword>
<keyword evidence="3" id="KW-0031">Aminopeptidase</keyword>
<dbReference type="CDD" id="cd09604">
    <property type="entry name" value="M1_APN_like"/>
    <property type="match status" value="1"/>
</dbReference>
<sequence length="626" mass="71465">MFNTKLILTAALLAVGASGFAQEQLPMPRNIQQAYEKGTRSASGVPGQNYWQNSADYTIKLNFDPNTRQLSGTVAIDYVNNSPDTLRQIWFKLYPNFYKKGAARARSIDPKDVTDGVQIQQLSINQQAEDVAKLRIDGTNMPVTIKPLAPKGRAKVSITYSYTLNEGSHNRTGQVDEGSHFIAYFFPRIAVYDDIDGWNRFAYNGSQEFYNDFSNFNFEVTVPKNFVVWATGDLKNASEVLQKKYVKRLQEAEKKDKIITVIDSTDLKRKDITAQNATNTWKFEARNIVDFAFATSDRYMWKSTSLVVDPKTKRRTRVDAAFLPKQKDFYEVVDFGRKIVEAMSYTFPKWPFPYSHISVFQGLDQMEYPMMVNDNPMEDRADVIMLTDHEIFHTMFPFYLGTNETKYGWMDEGWATIGEWIISPIIDPKIVDDYGVAPYGAAAGTEVDLPITTLTTQQSGTSMFLNSYPKPALGYLYVKDMLGDALFEKALHFYIEKWQGKHPQPYDFFNAINAGSGRNLNWFWQRWFFDAGYPDLAIANVQQQNGEYQVTVESVGTKPVPVDLVITYADNTTFTIHKTVEVWEKGNKTVLLSFKPQKAVKQLELKGTHVPDSNKRNNLYQVTQPQ</sequence>
<dbReference type="InterPro" id="IPR027268">
    <property type="entry name" value="Peptidase_M4/M1_CTD_sf"/>
</dbReference>
<accession>A0ABW5CQU4</accession>
<dbReference type="InterPro" id="IPR014782">
    <property type="entry name" value="Peptidase_M1_dom"/>
</dbReference>
<proteinExistence type="predicted"/>
<organism evidence="3 4">
    <name type="scientific">Pontibacter ruber</name>
    <dbReference type="NCBI Taxonomy" id="1343895"/>
    <lineage>
        <taxon>Bacteria</taxon>
        <taxon>Pseudomonadati</taxon>
        <taxon>Bacteroidota</taxon>
        <taxon>Cytophagia</taxon>
        <taxon>Cytophagales</taxon>
        <taxon>Hymenobacteraceae</taxon>
        <taxon>Pontibacter</taxon>
    </lineage>
</organism>
<gene>
    <name evidence="3" type="ORF">ACFSKP_00525</name>
</gene>